<dbReference type="EMBL" id="LUEZ02000007">
    <property type="protein sequence ID" value="RDB30178.1"/>
    <property type="molecule type" value="Genomic_DNA"/>
</dbReference>
<dbReference type="Proteomes" id="UP000076154">
    <property type="component" value="Unassembled WGS sequence"/>
</dbReference>
<gene>
    <name evidence="1" type="ORF">Hypma_012351</name>
</gene>
<keyword evidence="2" id="KW-1185">Reference proteome</keyword>
<reference evidence="1" key="1">
    <citation type="submission" date="2018-04" db="EMBL/GenBank/DDBJ databases">
        <title>Whole genome sequencing of Hypsizygus marmoreus.</title>
        <authorList>
            <person name="Choi I.-G."/>
            <person name="Min B."/>
            <person name="Kim J.-G."/>
            <person name="Kim S."/>
            <person name="Oh Y.-L."/>
            <person name="Kong W.-S."/>
            <person name="Park H."/>
            <person name="Jeong J."/>
            <person name="Song E.-S."/>
        </authorList>
    </citation>
    <scope>NUCLEOTIDE SEQUENCE [LARGE SCALE GENOMIC DNA]</scope>
    <source>
        <strain evidence="1">51987-8</strain>
    </source>
</reference>
<accession>A0A369K8D4</accession>
<dbReference type="OrthoDB" id="107110at2759"/>
<evidence type="ECO:0000313" key="2">
    <source>
        <dbReference type="Proteomes" id="UP000076154"/>
    </source>
</evidence>
<protein>
    <submittedName>
        <fullName evidence="1">Uncharacterized protein</fullName>
    </submittedName>
</protein>
<sequence length="242" mass="27258">MRVCLDATYGFAGTTVMMTTLAPSEPLLSEAAARLAYEERETINAAQLLKYVLYGFPGIDRGARDEFFCMLLLNNARDMAVYGERTMVTVDIKLCVLRSLFFEALFRTDLSEDFPSRAHPRHAGTPFKMIFADAKMNFNHFVTVHEEAAIEAKYLFGFTARSATVFCKDAHMDVDGVNTFVYHDETVRRSNIGVILWRCTSDPKHMDRPDLDVFARMDPFELGVLPSSSPGPDDAPYAVRRA</sequence>
<proteinExistence type="predicted"/>
<name>A0A369K8D4_HYPMA</name>
<dbReference type="STRING" id="39966.A0A369K8D4"/>
<organism evidence="1 2">
    <name type="scientific">Hypsizygus marmoreus</name>
    <name type="common">White beech mushroom</name>
    <name type="synonym">Agaricus marmoreus</name>
    <dbReference type="NCBI Taxonomy" id="39966"/>
    <lineage>
        <taxon>Eukaryota</taxon>
        <taxon>Fungi</taxon>
        <taxon>Dikarya</taxon>
        <taxon>Basidiomycota</taxon>
        <taxon>Agaricomycotina</taxon>
        <taxon>Agaricomycetes</taxon>
        <taxon>Agaricomycetidae</taxon>
        <taxon>Agaricales</taxon>
        <taxon>Tricholomatineae</taxon>
        <taxon>Lyophyllaceae</taxon>
        <taxon>Hypsizygus</taxon>
    </lineage>
</organism>
<dbReference type="InParanoid" id="A0A369K8D4"/>
<comment type="caution">
    <text evidence="1">The sequence shown here is derived from an EMBL/GenBank/DDBJ whole genome shotgun (WGS) entry which is preliminary data.</text>
</comment>
<dbReference type="AlphaFoldDB" id="A0A369K8D4"/>
<evidence type="ECO:0000313" key="1">
    <source>
        <dbReference type="EMBL" id="RDB30178.1"/>
    </source>
</evidence>